<organism evidence="1 2">
    <name type="scientific">Bartonella bilalgolemii</name>
    <dbReference type="NCBI Taxonomy" id="2942911"/>
    <lineage>
        <taxon>Bacteria</taxon>
        <taxon>Pseudomonadati</taxon>
        <taxon>Pseudomonadota</taxon>
        <taxon>Alphaproteobacteria</taxon>
        <taxon>Hyphomicrobiales</taxon>
        <taxon>Bartonellaceae</taxon>
        <taxon>Bartonella</taxon>
    </lineage>
</organism>
<sequence length="63" mass="7409">MKSYLKTLSYGLPLYYVESAQNIIKLEPQQKDACSFTSQYEAESVAQKLALQYQRYDFYVAQR</sequence>
<dbReference type="EMBL" id="JAMCOF010000001">
    <property type="protein sequence ID" value="MCL6229225.1"/>
    <property type="molecule type" value="Genomic_DNA"/>
</dbReference>
<reference evidence="1 2" key="1">
    <citation type="submission" date="2022-05" db="EMBL/GenBank/DDBJ databases">
        <title>Description of the Bartonella bilalgolemii sp. nov. Isolated from Apodemus uralensis (Pallas 1811).</title>
        <authorList>
            <person name="Zgheib R."/>
            <person name="Celebi B."/>
        </authorList>
    </citation>
    <scope>NUCLEOTIDE SEQUENCE [LARGE SCALE GENOMIC DNA]</scope>
    <source>
        <strain evidence="1 2">G70</strain>
    </source>
</reference>
<gene>
    <name evidence="1" type="ORF">M4Z11_01115</name>
</gene>
<keyword evidence="2" id="KW-1185">Reference proteome</keyword>
<dbReference type="RefSeq" id="WP_249674619.1">
    <property type="nucleotide sequence ID" value="NZ_JAMCOF010000001.1"/>
</dbReference>
<dbReference type="Proteomes" id="UP001523003">
    <property type="component" value="Unassembled WGS sequence"/>
</dbReference>
<protein>
    <submittedName>
        <fullName evidence="1">Uncharacterized protein</fullName>
    </submittedName>
</protein>
<evidence type="ECO:0000313" key="1">
    <source>
        <dbReference type="EMBL" id="MCL6229225.1"/>
    </source>
</evidence>
<accession>A0ABT0P6Y8</accession>
<comment type="caution">
    <text evidence="1">The sequence shown here is derived from an EMBL/GenBank/DDBJ whole genome shotgun (WGS) entry which is preliminary data.</text>
</comment>
<proteinExistence type="predicted"/>
<name>A0ABT0P6Y8_9HYPH</name>
<evidence type="ECO:0000313" key="2">
    <source>
        <dbReference type="Proteomes" id="UP001523003"/>
    </source>
</evidence>